<sequence>MATKISTGLANYLLGVGSLRQAMQGAVIRVYSGQEPQAADSSLPGDAVLLAEFSVDGTGAGLSLQPTATGAVIAKNPDEAWRATAVGTGTASWFRWTQPSDAGGSGSTYLRLQGAVSVSGAELNFSSLSFAQGAIQKVDYFAVAMPAN</sequence>
<keyword evidence="2" id="KW-1185">Reference proteome</keyword>
<organism evidence="1 2">
    <name type="scientific">Pseudomonas guineae</name>
    <dbReference type="NCBI Taxonomy" id="425504"/>
    <lineage>
        <taxon>Bacteria</taxon>
        <taxon>Pseudomonadati</taxon>
        <taxon>Pseudomonadota</taxon>
        <taxon>Gammaproteobacteria</taxon>
        <taxon>Pseudomonadales</taxon>
        <taxon>Pseudomonadaceae</taxon>
        <taxon>Pseudomonas</taxon>
    </lineage>
</organism>
<proteinExistence type="predicted"/>
<gene>
    <name evidence="1" type="ORF">SAMN05216206_2751</name>
</gene>
<evidence type="ECO:0000313" key="2">
    <source>
        <dbReference type="Proteomes" id="UP000243606"/>
    </source>
</evidence>
<dbReference type="OrthoDB" id="5455845at2"/>
<evidence type="ECO:0000313" key="1">
    <source>
        <dbReference type="EMBL" id="SFI68902.1"/>
    </source>
</evidence>
<protein>
    <submittedName>
        <fullName evidence="1">Uncharacterized protein</fullName>
    </submittedName>
</protein>
<reference evidence="2" key="1">
    <citation type="submission" date="2016-10" db="EMBL/GenBank/DDBJ databases">
        <authorList>
            <person name="Varghese N."/>
            <person name="Submissions S."/>
        </authorList>
    </citation>
    <scope>NUCLEOTIDE SEQUENCE [LARGE SCALE GENOMIC DNA]</scope>
    <source>
        <strain evidence="2">LMG 24016</strain>
    </source>
</reference>
<dbReference type="EMBL" id="FOQL01000003">
    <property type="protein sequence ID" value="SFI68902.1"/>
    <property type="molecule type" value="Genomic_DNA"/>
</dbReference>
<name>A0A1I3K8T6_9PSED</name>
<dbReference type="RefSeq" id="WP_090242814.1">
    <property type="nucleotide sequence ID" value="NZ_FOQL01000003.1"/>
</dbReference>
<accession>A0A1I3K8T6</accession>
<dbReference type="STRING" id="425504.SAMN05216206_2751"/>
<dbReference type="Proteomes" id="UP000243606">
    <property type="component" value="Unassembled WGS sequence"/>
</dbReference>
<dbReference type="AlphaFoldDB" id="A0A1I3K8T6"/>